<reference evidence="1" key="1">
    <citation type="submission" date="2021-10" db="EMBL/GenBank/DDBJ databases">
        <authorList>
            <person name="Mesa V."/>
        </authorList>
    </citation>
    <scope>NUCLEOTIDE SEQUENCE</scope>
    <source>
        <strain evidence="1">CC3_PB</strain>
    </source>
</reference>
<reference evidence="2" key="2">
    <citation type="submission" date="2022-10" db="EMBL/GenBank/DDBJ databases">
        <authorList>
            <person name="Aires J."/>
            <person name="Mesa V."/>
        </authorList>
    </citation>
    <scope>NUCLEOTIDE SEQUENCE</scope>
    <source>
        <strain evidence="2">Clostridium neonatale JD116</strain>
    </source>
</reference>
<dbReference type="Proteomes" id="UP001189143">
    <property type="component" value="Unassembled WGS sequence"/>
</dbReference>
<evidence type="ECO:0000313" key="2">
    <source>
        <dbReference type="EMBL" id="CAI3652077.1"/>
    </source>
</evidence>
<organism evidence="1 3">
    <name type="scientific">Clostridium neonatale</name>
    <dbReference type="NCBI Taxonomy" id="137838"/>
    <lineage>
        <taxon>Bacteria</taxon>
        <taxon>Bacillati</taxon>
        <taxon>Bacillota</taxon>
        <taxon>Clostridia</taxon>
        <taxon>Eubacteriales</taxon>
        <taxon>Clostridiaceae</taxon>
        <taxon>Clostridium</taxon>
    </lineage>
</organism>
<gene>
    <name evidence="2" type="ORF">CNEO2_530045</name>
    <name evidence="1" type="ORF">CNEO_44419</name>
</gene>
<evidence type="ECO:0000313" key="1">
    <source>
        <dbReference type="EMBL" id="CAG9709797.1"/>
    </source>
</evidence>
<evidence type="ECO:0000313" key="3">
    <source>
        <dbReference type="Proteomes" id="UP000789738"/>
    </source>
</evidence>
<dbReference type="EMBL" id="CAKJVE010000004">
    <property type="protein sequence ID" value="CAG9709797.1"/>
    <property type="molecule type" value="Genomic_DNA"/>
</dbReference>
<sequence>MTFIFISLLRGIIKSTILMIKIDISDIIKNKCFNKIRWYFSYETKYKRCSQSSRCFGYHCF</sequence>
<dbReference type="Proteomes" id="UP000789738">
    <property type="component" value="Unassembled WGS sequence"/>
</dbReference>
<accession>A0AA86JKC6</accession>
<dbReference type="AlphaFoldDB" id="A0AA86JKC6"/>
<protein>
    <submittedName>
        <fullName evidence="1">Uncharacterized protein</fullName>
    </submittedName>
</protein>
<proteinExistence type="predicted"/>
<comment type="caution">
    <text evidence="1">The sequence shown here is derived from an EMBL/GenBank/DDBJ whole genome shotgun (WGS) entry which is preliminary data.</text>
</comment>
<name>A0AA86JKC6_9CLOT</name>
<dbReference type="EMBL" id="CAMTCP010000252">
    <property type="protein sequence ID" value="CAI3652077.1"/>
    <property type="molecule type" value="Genomic_DNA"/>
</dbReference>